<dbReference type="Proteomes" id="UP000281553">
    <property type="component" value="Unassembled WGS sequence"/>
</dbReference>
<gene>
    <name evidence="1" type="ORF">DILT_LOCUS5429</name>
</gene>
<dbReference type="OrthoDB" id="5399138at2759"/>
<accession>A0A3P7LI74</accession>
<dbReference type="EMBL" id="UYRU01047390">
    <property type="protein sequence ID" value="VDN09598.1"/>
    <property type="molecule type" value="Genomic_DNA"/>
</dbReference>
<sequence>MSRPNDIEFSVTAQQFSPCVSFAESTSQPDSSAAFDFLRNTIASTTVAAATATTVGQAGLGQSALLTTGLPPPTADWLDWMKNLQASGKLSFPFAASAAVTLKPPEALLSMVQQRAYLNQAAAYFPPSLMIPPTITMDTNSETNEDDFTMNSLVKNSLLNMHLLAGQLPFWSLPPTSPRPPTTTP</sequence>
<name>A0A3P7LI74_DIBLA</name>
<dbReference type="AlphaFoldDB" id="A0A3P7LI74"/>
<protein>
    <submittedName>
        <fullName evidence="1">Uncharacterized protein</fullName>
    </submittedName>
</protein>
<feature type="non-terminal residue" evidence="1">
    <location>
        <position position="185"/>
    </location>
</feature>
<reference evidence="1 2" key="1">
    <citation type="submission" date="2018-11" db="EMBL/GenBank/DDBJ databases">
        <authorList>
            <consortium name="Pathogen Informatics"/>
        </authorList>
    </citation>
    <scope>NUCLEOTIDE SEQUENCE [LARGE SCALE GENOMIC DNA]</scope>
</reference>
<organism evidence="1 2">
    <name type="scientific">Dibothriocephalus latus</name>
    <name type="common">Fish tapeworm</name>
    <name type="synonym">Diphyllobothrium latum</name>
    <dbReference type="NCBI Taxonomy" id="60516"/>
    <lineage>
        <taxon>Eukaryota</taxon>
        <taxon>Metazoa</taxon>
        <taxon>Spiralia</taxon>
        <taxon>Lophotrochozoa</taxon>
        <taxon>Platyhelminthes</taxon>
        <taxon>Cestoda</taxon>
        <taxon>Eucestoda</taxon>
        <taxon>Diphyllobothriidea</taxon>
        <taxon>Diphyllobothriidae</taxon>
        <taxon>Dibothriocephalus</taxon>
    </lineage>
</organism>
<keyword evidence="2" id="KW-1185">Reference proteome</keyword>
<proteinExistence type="predicted"/>
<evidence type="ECO:0000313" key="2">
    <source>
        <dbReference type="Proteomes" id="UP000281553"/>
    </source>
</evidence>
<evidence type="ECO:0000313" key="1">
    <source>
        <dbReference type="EMBL" id="VDN09598.1"/>
    </source>
</evidence>